<dbReference type="Gene3D" id="1.10.3290.10">
    <property type="entry name" value="Fido-like domain"/>
    <property type="match status" value="1"/>
</dbReference>
<gene>
    <name evidence="2" type="ORF">WOSG25_051230</name>
</gene>
<dbReference type="AlphaFoldDB" id="A0A069D0L2"/>
<dbReference type="InterPro" id="IPR036597">
    <property type="entry name" value="Fido-like_dom_sf"/>
</dbReference>
<sequence>MQQINDKKMGLLFYSVGRFEGLQADAGSTIDFVKANNTVVLPSQIDMTIIYALKAAWCAIEPNDGKVTVADFEKVHTNLLMPKGILEVTEVQTATHNKTMKNVKAIVSETLFAEKIAEALSGGANLYEKAARLFATIVKLHPFTTGNKQTAIIVVNRLLLADDEVLLIPYTDSEYQKFMANLEDFIANKVTLTEFGSYYGTYVRKLNNLEITRPFGKIIDLTTQDKAAF</sequence>
<dbReference type="PROSITE" id="PS51459">
    <property type="entry name" value="FIDO"/>
    <property type="match status" value="1"/>
</dbReference>
<keyword evidence="3" id="KW-1185">Reference proteome</keyword>
<evidence type="ECO:0000259" key="1">
    <source>
        <dbReference type="PROSITE" id="PS51459"/>
    </source>
</evidence>
<dbReference type="OrthoDB" id="9807853at2"/>
<dbReference type="Pfam" id="PF02661">
    <property type="entry name" value="Fic"/>
    <property type="match status" value="1"/>
</dbReference>
<dbReference type="SUPFAM" id="SSF140931">
    <property type="entry name" value="Fic-like"/>
    <property type="match status" value="1"/>
</dbReference>
<dbReference type="EMBL" id="DF820488">
    <property type="protein sequence ID" value="GAK30851.1"/>
    <property type="molecule type" value="Genomic_DNA"/>
</dbReference>
<evidence type="ECO:0000313" key="3">
    <source>
        <dbReference type="Proteomes" id="UP000030643"/>
    </source>
</evidence>
<accession>A0A069D0L2</accession>
<dbReference type="Proteomes" id="UP000030643">
    <property type="component" value="Unassembled WGS sequence"/>
</dbReference>
<dbReference type="InterPro" id="IPR003812">
    <property type="entry name" value="Fido"/>
</dbReference>
<organism evidence="2 3">
    <name type="scientific">Weissella oryzae (strain DSM 25784 / JCM 18191 / LMG 30913 / SG25)</name>
    <dbReference type="NCBI Taxonomy" id="1329250"/>
    <lineage>
        <taxon>Bacteria</taxon>
        <taxon>Bacillati</taxon>
        <taxon>Bacillota</taxon>
        <taxon>Bacilli</taxon>
        <taxon>Lactobacillales</taxon>
        <taxon>Lactobacillaceae</taxon>
        <taxon>Weissella</taxon>
    </lineage>
</organism>
<evidence type="ECO:0000313" key="2">
    <source>
        <dbReference type="EMBL" id="GAK30851.1"/>
    </source>
</evidence>
<protein>
    <submittedName>
        <fullName evidence="2">Mucin-2</fullName>
    </submittedName>
</protein>
<dbReference type="RefSeq" id="WP_027698915.1">
    <property type="nucleotide sequence ID" value="NZ_DF820488.1"/>
</dbReference>
<reference evidence="3" key="1">
    <citation type="journal article" date="2014" name="Genome Announc.">
        <title>Draft genome sequence of Weissella oryzae SG25T, isolated from fermented rice grains.</title>
        <authorList>
            <person name="Tanizawa Y."/>
            <person name="Fujisawa T."/>
            <person name="Mochizuki T."/>
            <person name="Kaminuma E."/>
            <person name="Suzuki Y."/>
            <person name="Nakamura Y."/>
            <person name="Tohno M."/>
        </authorList>
    </citation>
    <scope>NUCLEOTIDE SEQUENCE [LARGE SCALE GENOMIC DNA]</scope>
    <source>
        <strain evidence="3">DSM 25784 / JCM 18191 / LMG 30913 / SG25</strain>
    </source>
</reference>
<proteinExistence type="predicted"/>
<name>A0A069D0L2_WEIOS</name>
<feature type="domain" description="Fido" evidence="1">
    <location>
        <begin position="67"/>
        <end position="201"/>
    </location>
</feature>